<name>A0A2I1HST5_9GLOM</name>
<dbReference type="AlphaFoldDB" id="A0A2I1HST5"/>
<dbReference type="Proteomes" id="UP000234323">
    <property type="component" value="Unassembled WGS sequence"/>
</dbReference>
<keyword evidence="1" id="KW-1133">Transmembrane helix</keyword>
<keyword evidence="3" id="KW-1185">Reference proteome</keyword>
<dbReference type="EMBL" id="LLXI01006088">
    <property type="protein sequence ID" value="PKY61916.1"/>
    <property type="molecule type" value="Genomic_DNA"/>
</dbReference>
<feature type="transmembrane region" description="Helical" evidence="1">
    <location>
        <begin position="93"/>
        <end position="113"/>
    </location>
</feature>
<sequence length="261" mass="29863">FTALSSNEYTSLIDESAPFIMTRNYFEEYRSLIIIFIVGLVVLIILYILARLKNPEARNSVIFDTWFIIQDFAVDLAFVLLKVNNTPHLKIPTMIFFILPIVINILLAINIFVSEMAKNPLFSKWVKESLALSSMCTLFSAIDIQILSTLSSDLFGLKIFSIPLTQRSKKIMLWGSIINIFIEDVPQIIIQGLYYNSVITYDLIPSLVIASGGLVILNKLILRSYHALIRWNHRRDKIEEYNKNRRLSAASIRSIRSNVGN</sequence>
<evidence type="ECO:0000256" key="1">
    <source>
        <dbReference type="SAM" id="Phobius"/>
    </source>
</evidence>
<organism evidence="2 3">
    <name type="scientific">Rhizophagus irregularis</name>
    <dbReference type="NCBI Taxonomy" id="588596"/>
    <lineage>
        <taxon>Eukaryota</taxon>
        <taxon>Fungi</taxon>
        <taxon>Fungi incertae sedis</taxon>
        <taxon>Mucoromycota</taxon>
        <taxon>Glomeromycotina</taxon>
        <taxon>Glomeromycetes</taxon>
        <taxon>Glomerales</taxon>
        <taxon>Glomeraceae</taxon>
        <taxon>Rhizophagus</taxon>
    </lineage>
</organism>
<feature type="non-terminal residue" evidence="2">
    <location>
        <position position="1"/>
    </location>
</feature>
<evidence type="ECO:0000313" key="2">
    <source>
        <dbReference type="EMBL" id="PKY61916.1"/>
    </source>
</evidence>
<protein>
    <submittedName>
        <fullName evidence="2">Uncharacterized protein</fullName>
    </submittedName>
</protein>
<comment type="caution">
    <text evidence="2">The sequence shown here is derived from an EMBL/GenBank/DDBJ whole genome shotgun (WGS) entry which is preliminary data.</text>
</comment>
<dbReference type="VEuPathDB" id="FungiDB:RhiirFUN_006410"/>
<accession>A0A2I1HST5</accession>
<gene>
    <name evidence="2" type="ORF">RhiirA4_524427</name>
</gene>
<proteinExistence type="predicted"/>
<feature type="transmembrane region" description="Helical" evidence="1">
    <location>
        <begin position="29"/>
        <end position="49"/>
    </location>
</feature>
<dbReference type="VEuPathDB" id="FungiDB:RhiirA1_478453"/>
<dbReference type="VEuPathDB" id="FungiDB:FUN_001040"/>
<feature type="transmembrane region" description="Helical" evidence="1">
    <location>
        <begin position="203"/>
        <end position="222"/>
    </location>
</feature>
<evidence type="ECO:0000313" key="3">
    <source>
        <dbReference type="Proteomes" id="UP000234323"/>
    </source>
</evidence>
<feature type="transmembrane region" description="Helical" evidence="1">
    <location>
        <begin position="61"/>
        <end position="81"/>
    </location>
</feature>
<keyword evidence="1" id="KW-0472">Membrane</keyword>
<reference evidence="2 3" key="1">
    <citation type="submission" date="2015-10" db="EMBL/GenBank/DDBJ databases">
        <title>Genome analyses suggest a sexual origin of heterokaryosis in a supposedly ancient asexual fungus.</title>
        <authorList>
            <person name="Ropars J."/>
            <person name="Sedzielewska K."/>
            <person name="Noel J."/>
            <person name="Charron P."/>
            <person name="Farinelli L."/>
            <person name="Marton T."/>
            <person name="Kruger M."/>
            <person name="Pelin A."/>
            <person name="Brachmann A."/>
            <person name="Corradi N."/>
        </authorList>
    </citation>
    <scope>NUCLEOTIDE SEQUENCE [LARGE SCALE GENOMIC DNA]</scope>
    <source>
        <strain evidence="2 3">A4</strain>
    </source>
</reference>
<keyword evidence="1" id="KW-0812">Transmembrane</keyword>